<dbReference type="AlphaFoldDB" id="A0A0D0CV95"/>
<evidence type="ECO:0000313" key="1">
    <source>
        <dbReference type="EMBL" id="KIK63542.1"/>
    </source>
</evidence>
<evidence type="ECO:0000313" key="2">
    <source>
        <dbReference type="Proteomes" id="UP000053593"/>
    </source>
</evidence>
<proteinExistence type="predicted"/>
<sequence length="401" mass="46105">MEGISVPLPPELKHHIAALCGPGTLVNLAIVDKSYRDEAERVLYTKIFIEFSWRRGSKSTIWDKLNDTLRQNLHKASLVRSLTVLFKHDSILAPPFVTDSFCTTLTNLHGLVNLCLHLHYRDENLQAKVQTILRYASRPFPRQWEIQDGPIFLFSQGYLRLETFHCSQYFDFSAIADAQSNSLRILGSYGGKDNLRSFQSIAQRHPELMLFSHVRENYVGTLHNILSVYPALYPDKSFPWKAIVESSHDENSAYPGSFFSRSVDWVHIYLADICDVQFLRCVVEGMVELFPNVTALDLKCLRTPERAYFQHIPPIISTIPRLRELSLNRVFLDQSSGSVLSQNHRLELVKAWSTSNWRGRCTMARGNLDNIEIYGVVRSLRTPYTFVIFHALPRNFICSYC</sequence>
<reference evidence="1 2" key="1">
    <citation type="submission" date="2014-04" db="EMBL/GenBank/DDBJ databases">
        <title>Evolutionary Origins and Diversification of the Mycorrhizal Mutualists.</title>
        <authorList>
            <consortium name="DOE Joint Genome Institute"/>
            <consortium name="Mycorrhizal Genomics Consortium"/>
            <person name="Kohler A."/>
            <person name="Kuo A."/>
            <person name="Nagy L.G."/>
            <person name="Floudas D."/>
            <person name="Copeland A."/>
            <person name="Barry K.W."/>
            <person name="Cichocki N."/>
            <person name="Veneault-Fourrey C."/>
            <person name="LaButti K."/>
            <person name="Lindquist E.A."/>
            <person name="Lipzen A."/>
            <person name="Lundell T."/>
            <person name="Morin E."/>
            <person name="Murat C."/>
            <person name="Riley R."/>
            <person name="Ohm R."/>
            <person name="Sun H."/>
            <person name="Tunlid A."/>
            <person name="Henrissat B."/>
            <person name="Grigoriev I.V."/>
            <person name="Hibbett D.S."/>
            <person name="Martin F."/>
        </authorList>
    </citation>
    <scope>NUCLEOTIDE SEQUENCE [LARGE SCALE GENOMIC DNA]</scope>
    <source>
        <strain evidence="1 2">FD-317 M1</strain>
    </source>
</reference>
<keyword evidence="2" id="KW-1185">Reference proteome</keyword>
<accession>A0A0D0CV95</accession>
<dbReference type="HOGENOM" id="CLU_067606_0_0_1"/>
<gene>
    <name evidence="1" type="ORF">GYMLUDRAFT_40585</name>
</gene>
<protein>
    <submittedName>
        <fullName evidence="1">Uncharacterized protein</fullName>
    </submittedName>
</protein>
<dbReference type="OrthoDB" id="3062746at2759"/>
<dbReference type="EMBL" id="KN834763">
    <property type="protein sequence ID" value="KIK63542.1"/>
    <property type="molecule type" value="Genomic_DNA"/>
</dbReference>
<name>A0A0D0CV95_9AGAR</name>
<dbReference type="Proteomes" id="UP000053593">
    <property type="component" value="Unassembled WGS sequence"/>
</dbReference>
<organism evidence="1 2">
    <name type="scientific">Collybiopsis luxurians FD-317 M1</name>
    <dbReference type="NCBI Taxonomy" id="944289"/>
    <lineage>
        <taxon>Eukaryota</taxon>
        <taxon>Fungi</taxon>
        <taxon>Dikarya</taxon>
        <taxon>Basidiomycota</taxon>
        <taxon>Agaricomycotina</taxon>
        <taxon>Agaricomycetes</taxon>
        <taxon>Agaricomycetidae</taxon>
        <taxon>Agaricales</taxon>
        <taxon>Marasmiineae</taxon>
        <taxon>Omphalotaceae</taxon>
        <taxon>Collybiopsis</taxon>
        <taxon>Collybiopsis luxurians</taxon>
    </lineage>
</organism>